<evidence type="ECO:0000256" key="8">
    <source>
        <dbReference type="ARBA" id="ARBA00023209"/>
    </source>
</evidence>
<reference evidence="11 12" key="1">
    <citation type="submission" date="2020-05" db="EMBL/GenBank/DDBJ databases">
        <title>Complete genome sequence of of a novel Thermoleptolyngbya strain isolated from hot springs of Ganzi, Sichuan China.</title>
        <authorList>
            <person name="Tang J."/>
            <person name="Daroch M."/>
            <person name="Li L."/>
            <person name="Waleron K."/>
            <person name="Waleron M."/>
            <person name="Waleron M."/>
        </authorList>
    </citation>
    <scope>NUCLEOTIDE SEQUENCE [LARGE SCALE GENOMIC DNA]</scope>
    <source>
        <strain evidence="11 12">PKUAC-SCTA183</strain>
    </source>
</reference>
<dbReference type="PANTHER" id="PTHR30309:SF0">
    <property type="entry name" value="GLYCEROL-3-PHOSPHATE ACYLTRANSFERASE-RELATED"/>
    <property type="match status" value="1"/>
</dbReference>
<evidence type="ECO:0000256" key="6">
    <source>
        <dbReference type="ARBA" id="ARBA00023098"/>
    </source>
</evidence>
<dbReference type="GO" id="GO:0008654">
    <property type="term" value="P:phospholipid biosynthetic process"/>
    <property type="evidence" value="ECO:0007669"/>
    <property type="project" value="UniProtKB-UniRule"/>
</dbReference>
<dbReference type="RefSeq" id="WP_172357009.1">
    <property type="nucleotide sequence ID" value="NZ_CP053661.1"/>
</dbReference>
<dbReference type="EC" id="2.3.1.275" evidence="10"/>
<keyword evidence="5 10" id="KW-1133">Transmembrane helix</keyword>
<feature type="transmembrane region" description="Helical" evidence="10">
    <location>
        <begin position="91"/>
        <end position="112"/>
    </location>
</feature>
<keyword evidence="4 10" id="KW-0812">Transmembrane</keyword>
<evidence type="ECO:0000256" key="10">
    <source>
        <dbReference type="HAMAP-Rule" id="MF_01043"/>
    </source>
</evidence>
<dbReference type="HAMAP" id="MF_01043">
    <property type="entry name" value="PlsY"/>
    <property type="match status" value="1"/>
</dbReference>
<keyword evidence="2 10" id="KW-0444">Lipid biosynthesis</keyword>
<comment type="function">
    <text evidence="10">Catalyzes the transfer of an acyl group from acyl-phosphate (acyl-PO(4)) to glycerol-3-phosphate (G3P) to form lysophosphatidic acid (LPA). This enzyme utilizes acyl-phosphate as fatty acyl donor, but not acyl-CoA or acyl-ACP.</text>
</comment>
<keyword evidence="12" id="KW-1185">Reference proteome</keyword>
<keyword evidence="1 10" id="KW-1003">Cell membrane</keyword>
<proteinExistence type="inferred from homology"/>
<dbReference type="UniPathway" id="UPA00085"/>
<sequence>MNAWLVLGLVLLAAYVLGATPTGYWAGKLLKDIDIRQYGSKSTGATNVLRILGRGPAIAVLLIDIFKGVAAIALTRYVYSLPNIAALPLPSGLPLGTWLPWAVMLSGLMSIVAHSKSMWIGFKGGKSAATALGVLFALSWQVGLGVATVFLLMLALFRIVSLGSIAGAISASLWMIALRQPLPFLLLAIAGGIYVLITHRANIQRLLAGTEPKVGQKHL</sequence>
<dbReference type="SMART" id="SM01207">
    <property type="entry name" value="G3P_acyltransf"/>
    <property type="match status" value="1"/>
</dbReference>
<gene>
    <name evidence="10 11" type="primary">plsY</name>
    <name evidence="11" type="ORF">HPC62_15185</name>
</gene>
<comment type="catalytic activity">
    <reaction evidence="10">
        <text>an acyl phosphate + sn-glycerol 3-phosphate = a 1-acyl-sn-glycero-3-phosphate + phosphate</text>
        <dbReference type="Rhea" id="RHEA:34075"/>
        <dbReference type="ChEBI" id="CHEBI:43474"/>
        <dbReference type="ChEBI" id="CHEBI:57597"/>
        <dbReference type="ChEBI" id="CHEBI:57970"/>
        <dbReference type="ChEBI" id="CHEBI:59918"/>
        <dbReference type="EC" id="2.3.1.275"/>
    </reaction>
</comment>
<feature type="transmembrane region" description="Helical" evidence="10">
    <location>
        <begin position="184"/>
        <end position="203"/>
    </location>
</feature>
<keyword evidence="6 10" id="KW-0443">Lipid metabolism</keyword>
<organism evidence="11 12">
    <name type="scientific">Thermoleptolyngbya sichuanensis A183</name>
    <dbReference type="NCBI Taxonomy" id="2737172"/>
    <lineage>
        <taxon>Bacteria</taxon>
        <taxon>Bacillati</taxon>
        <taxon>Cyanobacteriota</taxon>
        <taxon>Cyanophyceae</taxon>
        <taxon>Oculatellales</taxon>
        <taxon>Oculatellaceae</taxon>
        <taxon>Thermoleptolyngbya</taxon>
        <taxon>Thermoleptolyngbya sichuanensis</taxon>
    </lineage>
</organism>
<keyword evidence="7 10" id="KW-0472">Membrane</keyword>
<evidence type="ECO:0000313" key="12">
    <source>
        <dbReference type="Proteomes" id="UP000505210"/>
    </source>
</evidence>
<name>A0A6M8B7M0_9CYAN</name>
<evidence type="ECO:0000256" key="3">
    <source>
        <dbReference type="ARBA" id="ARBA00022679"/>
    </source>
</evidence>
<keyword evidence="8 10" id="KW-0594">Phospholipid biosynthesis</keyword>
<keyword evidence="9 10" id="KW-1208">Phospholipid metabolism</keyword>
<dbReference type="AlphaFoldDB" id="A0A6M8B7M0"/>
<keyword evidence="3 10" id="KW-0808">Transferase</keyword>
<feature type="transmembrane region" description="Helical" evidence="10">
    <location>
        <begin position="132"/>
        <end position="152"/>
    </location>
</feature>
<dbReference type="Proteomes" id="UP000505210">
    <property type="component" value="Chromosome"/>
</dbReference>
<evidence type="ECO:0000256" key="4">
    <source>
        <dbReference type="ARBA" id="ARBA00022692"/>
    </source>
</evidence>
<dbReference type="GO" id="GO:0043772">
    <property type="term" value="F:acyl-phosphate glycerol-3-phosphate acyltransferase activity"/>
    <property type="evidence" value="ECO:0007669"/>
    <property type="project" value="UniProtKB-UniRule"/>
</dbReference>
<protein>
    <recommendedName>
        <fullName evidence="10">Glycerol-3-phosphate acyltransferase</fullName>
    </recommendedName>
    <alternativeName>
        <fullName evidence="10">Acyl-PO4 G3P acyltransferase</fullName>
    </alternativeName>
    <alternativeName>
        <fullName evidence="10">Acyl-phosphate--glycerol-3-phosphate acyltransferase</fullName>
    </alternativeName>
    <alternativeName>
        <fullName evidence="10">G3P acyltransferase</fullName>
        <shortName evidence="10">GPAT</shortName>
        <ecNumber evidence="10">2.3.1.275</ecNumber>
    </alternativeName>
    <alternativeName>
        <fullName evidence="10">Lysophosphatidic acid synthase</fullName>
        <shortName evidence="10">LPA synthase</shortName>
    </alternativeName>
</protein>
<dbReference type="Pfam" id="PF02660">
    <property type="entry name" value="G3P_acyltransf"/>
    <property type="match status" value="1"/>
</dbReference>
<dbReference type="NCBIfam" id="TIGR00023">
    <property type="entry name" value="glycerol-3-phosphate 1-O-acyltransferase PlsY"/>
    <property type="match status" value="1"/>
</dbReference>
<dbReference type="EMBL" id="CP053661">
    <property type="protein sequence ID" value="QKD83359.1"/>
    <property type="molecule type" value="Genomic_DNA"/>
</dbReference>
<comment type="pathway">
    <text evidence="10">Lipid metabolism; phospholipid metabolism.</text>
</comment>
<keyword evidence="11" id="KW-0012">Acyltransferase</keyword>
<evidence type="ECO:0000256" key="2">
    <source>
        <dbReference type="ARBA" id="ARBA00022516"/>
    </source>
</evidence>
<feature type="transmembrane region" description="Helical" evidence="10">
    <location>
        <begin position="57"/>
        <end position="79"/>
    </location>
</feature>
<evidence type="ECO:0000256" key="1">
    <source>
        <dbReference type="ARBA" id="ARBA00022475"/>
    </source>
</evidence>
<dbReference type="InterPro" id="IPR003811">
    <property type="entry name" value="G3P_acylTferase_PlsY"/>
</dbReference>
<comment type="subcellular location">
    <subcellularLocation>
        <location evidence="10">Cell membrane</location>
        <topology evidence="10">Multi-pass membrane protein</topology>
    </subcellularLocation>
</comment>
<evidence type="ECO:0000313" key="11">
    <source>
        <dbReference type="EMBL" id="QKD83359.1"/>
    </source>
</evidence>
<dbReference type="KEGG" id="theu:HPC62_15185"/>
<accession>A0A6M8B7M0</accession>
<dbReference type="GO" id="GO:0005886">
    <property type="term" value="C:plasma membrane"/>
    <property type="evidence" value="ECO:0007669"/>
    <property type="project" value="UniProtKB-SubCell"/>
</dbReference>
<dbReference type="PANTHER" id="PTHR30309">
    <property type="entry name" value="INNER MEMBRANE PROTEIN YGIH"/>
    <property type="match status" value="1"/>
</dbReference>
<comment type="subunit">
    <text evidence="10">Probably interacts with PlsX.</text>
</comment>
<evidence type="ECO:0000256" key="9">
    <source>
        <dbReference type="ARBA" id="ARBA00023264"/>
    </source>
</evidence>
<evidence type="ECO:0000256" key="7">
    <source>
        <dbReference type="ARBA" id="ARBA00023136"/>
    </source>
</evidence>
<evidence type="ECO:0000256" key="5">
    <source>
        <dbReference type="ARBA" id="ARBA00022989"/>
    </source>
</evidence>
<comment type="similarity">
    <text evidence="10">Belongs to the PlsY family.</text>
</comment>